<dbReference type="EMBL" id="QZCE01000002">
    <property type="protein sequence ID" value="NEZ64980.1"/>
    <property type="molecule type" value="Genomic_DNA"/>
</dbReference>
<reference evidence="1 2" key="1">
    <citation type="journal article" date="2020" name="Microb. Ecol.">
        <title>Ecogenomics of the Marine Benthic Filamentous Cyanobacterium Adonisia.</title>
        <authorList>
            <person name="Walter J.M."/>
            <person name="Coutinho F.H."/>
            <person name="Leomil L."/>
            <person name="Hargreaves P.I."/>
            <person name="Campeao M.E."/>
            <person name="Vieira V.V."/>
            <person name="Silva B.S."/>
            <person name="Fistarol G.O."/>
            <person name="Salomon P.S."/>
            <person name="Sawabe T."/>
            <person name="Mino S."/>
            <person name="Hosokawa M."/>
            <person name="Miyashita H."/>
            <person name="Maruyama F."/>
            <person name="van Verk M.C."/>
            <person name="Dutilh B.E."/>
            <person name="Thompson C.C."/>
            <person name="Thompson F.L."/>
        </authorList>
    </citation>
    <scope>NUCLEOTIDE SEQUENCE [LARGE SCALE GENOMIC DNA]</scope>
    <source>
        <strain evidence="1 2">CCMR0082</strain>
    </source>
</reference>
<organism evidence="1 2">
    <name type="scientific">Adonisia turfae CCMR0082</name>
    <dbReference type="NCBI Taxonomy" id="2304604"/>
    <lineage>
        <taxon>Bacteria</taxon>
        <taxon>Bacillati</taxon>
        <taxon>Cyanobacteriota</taxon>
        <taxon>Adonisia</taxon>
        <taxon>Adonisia turfae</taxon>
    </lineage>
</organism>
<comment type="caution">
    <text evidence="1">The sequence shown here is derived from an EMBL/GenBank/DDBJ whole genome shotgun (WGS) entry which is preliminary data.</text>
</comment>
<accession>A0A6M0S973</accession>
<dbReference type="Proteomes" id="UP000473574">
    <property type="component" value="Unassembled WGS sequence"/>
</dbReference>
<name>A0A6M0S973_9CYAN</name>
<evidence type="ECO:0000313" key="2">
    <source>
        <dbReference type="Proteomes" id="UP000473574"/>
    </source>
</evidence>
<protein>
    <submittedName>
        <fullName evidence="1">Uncharacterized protein</fullName>
    </submittedName>
</protein>
<proteinExistence type="predicted"/>
<evidence type="ECO:0000313" key="1">
    <source>
        <dbReference type="EMBL" id="NEZ64980.1"/>
    </source>
</evidence>
<sequence>MQNSEVDQTILKVVIEQSPTLKSQFTIYVGSVRVGVLSRWETLFRAKEFRVSAGKHPVYISAADKVSDTIEIDFKPYETVFLITGLPGLHQFLGLRPYLRRKQVVEWKAVGEKIANMPSEAFSIGQRVANSFKSTELSNITTENNTVIFPGDKSQQIPRIVDLEPDLEEVQAAAEEVSIPSGVSINVKRSRTIEHTVEIEQGNFVSGSLNLGIPDILGTTIRAEIEKRQGRSYRESEMIEYDVSLDGKVSEHYRLVWIDLWRKGVAEVTSNNCTVMVPSLMRKGTVLHVTHQ</sequence>
<gene>
    <name evidence="1" type="ORF">D0962_19740</name>
</gene>
<dbReference type="AlphaFoldDB" id="A0A6M0S973"/>